<dbReference type="GO" id="GO:0005929">
    <property type="term" value="C:cilium"/>
    <property type="evidence" value="ECO:0007669"/>
    <property type="project" value="UniProtKB-ARBA"/>
</dbReference>
<dbReference type="PANTHER" id="PTHR24073">
    <property type="entry name" value="DRAB5-RELATED"/>
    <property type="match status" value="1"/>
</dbReference>
<reference evidence="6" key="1">
    <citation type="submission" date="2025-08" db="UniProtKB">
        <authorList>
            <consortium name="Ensembl"/>
        </authorList>
    </citation>
    <scope>IDENTIFICATION</scope>
</reference>
<evidence type="ECO:0000313" key="7">
    <source>
        <dbReference type="Proteomes" id="UP000694569"/>
    </source>
</evidence>
<dbReference type="InterPro" id="IPR027417">
    <property type="entry name" value="P-loop_NTPase"/>
</dbReference>
<sequence>MFKAKVLVVGPCECGKTVLSNFLADATETIGGDYNPTQGVRILEFECSNVSGNKGPGCEVELWDCGGDHKFESCWPAMMKDCNGVLIVFNPDIPSHLKEIDLWCNTFIQKQRLQENQCLLIAHHKPGSGDDGERPELSSALSKLSLVHSNLDEDPEDLRMEFIKYLRGIVSSLSESREREEMSTIT</sequence>
<evidence type="ECO:0000313" key="6">
    <source>
        <dbReference type="Ensembl" id="ENSLLEP00000005223.1"/>
    </source>
</evidence>
<accession>A0A8C5LWB8</accession>
<evidence type="ECO:0000256" key="2">
    <source>
        <dbReference type="ARBA" id="ARBA00022741"/>
    </source>
</evidence>
<evidence type="ECO:0000256" key="5">
    <source>
        <dbReference type="ARBA" id="ARBA00041562"/>
    </source>
</evidence>
<evidence type="ECO:0000256" key="4">
    <source>
        <dbReference type="ARBA" id="ARBA00040799"/>
    </source>
</evidence>
<dbReference type="Pfam" id="PF08477">
    <property type="entry name" value="Roc"/>
    <property type="match status" value="1"/>
</dbReference>
<keyword evidence="3" id="KW-0342">GTP-binding</keyword>
<gene>
    <name evidence="6" type="primary">IFT22</name>
</gene>
<dbReference type="Gene3D" id="3.40.50.300">
    <property type="entry name" value="P-loop containing nucleotide triphosphate hydrolases"/>
    <property type="match status" value="1"/>
</dbReference>
<name>A0A8C5LWB8_9ANUR</name>
<protein>
    <recommendedName>
        <fullName evidence="4">Intraflagellar transport protein 22 homolog</fullName>
    </recommendedName>
    <alternativeName>
        <fullName evidence="5">Rab-like protein 5</fullName>
    </alternativeName>
</protein>
<dbReference type="AlphaFoldDB" id="A0A8C5LWB8"/>
<dbReference type="Proteomes" id="UP000694569">
    <property type="component" value="Unplaced"/>
</dbReference>
<reference evidence="6" key="2">
    <citation type="submission" date="2025-09" db="UniProtKB">
        <authorList>
            <consortium name="Ensembl"/>
        </authorList>
    </citation>
    <scope>IDENTIFICATION</scope>
</reference>
<dbReference type="Ensembl" id="ENSLLET00000005449.1">
    <property type="protein sequence ID" value="ENSLLEP00000005223.1"/>
    <property type="gene ID" value="ENSLLEG00000003337.1"/>
</dbReference>
<dbReference type="GO" id="GO:0030992">
    <property type="term" value="C:intraciliary transport particle B"/>
    <property type="evidence" value="ECO:0007669"/>
    <property type="project" value="UniProtKB-ARBA"/>
</dbReference>
<evidence type="ECO:0000256" key="1">
    <source>
        <dbReference type="ARBA" id="ARBA00006270"/>
    </source>
</evidence>
<evidence type="ECO:0000256" key="3">
    <source>
        <dbReference type="ARBA" id="ARBA00023134"/>
    </source>
</evidence>
<proteinExistence type="inferred from homology"/>
<keyword evidence="2" id="KW-0547">Nucleotide-binding</keyword>
<organism evidence="6 7">
    <name type="scientific">Leptobrachium leishanense</name>
    <name type="common">Leishan spiny toad</name>
    <dbReference type="NCBI Taxonomy" id="445787"/>
    <lineage>
        <taxon>Eukaryota</taxon>
        <taxon>Metazoa</taxon>
        <taxon>Chordata</taxon>
        <taxon>Craniata</taxon>
        <taxon>Vertebrata</taxon>
        <taxon>Euteleostomi</taxon>
        <taxon>Amphibia</taxon>
        <taxon>Batrachia</taxon>
        <taxon>Anura</taxon>
        <taxon>Pelobatoidea</taxon>
        <taxon>Megophryidae</taxon>
        <taxon>Leptobrachium</taxon>
    </lineage>
</organism>
<keyword evidence="7" id="KW-1185">Reference proteome</keyword>
<dbReference type="OrthoDB" id="275177at2759"/>
<comment type="similarity">
    <text evidence="1">Belongs to the small GTPase superfamily. Rab family.</text>
</comment>
<dbReference type="GO" id="GO:0005525">
    <property type="term" value="F:GTP binding"/>
    <property type="evidence" value="ECO:0007669"/>
    <property type="project" value="UniProtKB-KW"/>
</dbReference>
<dbReference type="SUPFAM" id="SSF52540">
    <property type="entry name" value="P-loop containing nucleoside triphosphate hydrolases"/>
    <property type="match status" value="1"/>
</dbReference>
<dbReference type="FunFam" id="3.40.50.300:FF:001100">
    <property type="entry name" value="intraflagellar transport protein 22 homolog"/>
    <property type="match status" value="1"/>
</dbReference>
<dbReference type="GeneTree" id="ENSGT00390000013187"/>